<feature type="domain" description="Major facilitator superfamily (MFS) profile" evidence="7">
    <location>
        <begin position="16"/>
        <end position="394"/>
    </location>
</feature>
<comment type="subcellular location">
    <subcellularLocation>
        <location evidence="1">Cell membrane</location>
        <topology evidence="1">Multi-pass membrane protein</topology>
    </subcellularLocation>
</comment>
<gene>
    <name evidence="8" type="ORF">KKP3000_003202</name>
</gene>
<dbReference type="InterPro" id="IPR011701">
    <property type="entry name" value="MFS"/>
</dbReference>
<dbReference type="Gene3D" id="1.20.1250.20">
    <property type="entry name" value="MFS general substrate transporter like domains"/>
    <property type="match status" value="2"/>
</dbReference>
<dbReference type="RefSeq" id="WP_275476371.1">
    <property type="nucleotide sequence ID" value="NZ_CP162940.1"/>
</dbReference>
<keyword evidence="3 6" id="KW-0812">Transmembrane</keyword>
<dbReference type="PANTHER" id="PTHR23523:SF2">
    <property type="entry name" value="2-NITROIMIDAZOLE TRANSPORTER"/>
    <property type="match status" value="1"/>
</dbReference>
<dbReference type="Proteomes" id="UP001579974">
    <property type="component" value="Unassembled WGS sequence"/>
</dbReference>
<feature type="transmembrane region" description="Helical" evidence="6">
    <location>
        <begin position="305"/>
        <end position="326"/>
    </location>
</feature>
<dbReference type="EMBL" id="JBDXSU010000004">
    <property type="protein sequence ID" value="MFB5189813.1"/>
    <property type="molecule type" value="Genomic_DNA"/>
</dbReference>
<evidence type="ECO:0000256" key="2">
    <source>
        <dbReference type="ARBA" id="ARBA00022448"/>
    </source>
</evidence>
<evidence type="ECO:0000313" key="9">
    <source>
        <dbReference type="Proteomes" id="UP001579974"/>
    </source>
</evidence>
<feature type="transmembrane region" description="Helical" evidence="6">
    <location>
        <begin position="346"/>
        <end position="365"/>
    </location>
</feature>
<reference evidence="8 9" key="1">
    <citation type="journal article" date="2024" name="Int. J. Mol. Sci.">
        <title>Exploration of Alicyclobacillus spp. Genome in Search of Antibiotic Resistance.</title>
        <authorList>
            <person name="Bucka-Kolendo J."/>
            <person name="Kiousi D.E."/>
            <person name="Dekowska A."/>
            <person name="Mikolajczuk-Szczyrba A."/>
            <person name="Karadedos D.M."/>
            <person name="Michael P."/>
            <person name="Galanis A."/>
            <person name="Sokolowska B."/>
        </authorList>
    </citation>
    <scope>NUCLEOTIDE SEQUENCE [LARGE SCALE GENOMIC DNA]</scope>
    <source>
        <strain evidence="8 9">KKP 3000</strain>
    </source>
</reference>
<evidence type="ECO:0000256" key="5">
    <source>
        <dbReference type="ARBA" id="ARBA00023136"/>
    </source>
</evidence>
<sequence>MEKDSSVQGISSHATTKVMLILGIILVAANLRAAITGVGPLVNDICRDTGLSTALAGMLTALPLVAFAVVSPVAPVIARRIGIEYALGASMALLTIGIVLRCIGSEVGLFLGMLLAGVGIAMGNVLLPSLIKRDFPTQVGLMTGLYSISMNVWAAIASGISVPISQVVDIGWRGSMMSWAILSIVSILIWLPQLRQRHIPKKAESTVNVWKSGLAWQVTFFMGLQSFVFYVSVAWLPDLLQTRGMSETTAGWMLSLLQFASLPASFIVPVIAGKRSSQRSLVVFIILLFLIGYVGLISGVNALNWLWIVLIGVAGGAVISLALAFFGLRSRSSDEAAKLSGMAQSIGYLLAAIGPILIGIVHTALDSWTVPLFILVVAIVLLFIFGMGAGRNAYISSVREAQDVLSKQA</sequence>
<feature type="transmembrane region" description="Helical" evidence="6">
    <location>
        <begin position="109"/>
        <end position="127"/>
    </location>
</feature>
<organism evidence="8 9">
    <name type="scientific">Alicyclobacillus fastidiosus</name>
    <dbReference type="NCBI Taxonomy" id="392011"/>
    <lineage>
        <taxon>Bacteria</taxon>
        <taxon>Bacillati</taxon>
        <taxon>Bacillota</taxon>
        <taxon>Bacilli</taxon>
        <taxon>Bacillales</taxon>
        <taxon>Alicyclobacillaceae</taxon>
        <taxon>Alicyclobacillus</taxon>
    </lineage>
</organism>
<proteinExistence type="predicted"/>
<feature type="transmembrane region" description="Helical" evidence="6">
    <location>
        <begin position="214"/>
        <end position="237"/>
    </location>
</feature>
<evidence type="ECO:0000256" key="4">
    <source>
        <dbReference type="ARBA" id="ARBA00022989"/>
    </source>
</evidence>
<keyword evidence="9" id="KW-1185">Reference proteome</keyword>
<dbReference type="InterPro" id="IPR052524">
    <property type="entry name" value="MFS_Cyanate_Porter"/>
</dbReference>
<dbReference type="InterPro" id="IPR036259">
    <property type="entry name" value="MFS_trans_sf"/>
</dbReference>
<keyword evidence="5 6" id="KW-0472">Membrane</keyword>
<evidence type="ECO:0000256" key="1">
    <source>
        <dbReference type="ARBA" id="ARBA00004651"/>
    </source>
</evidence>
<dbReference type="SUPFAM" id="SSF103473">
    <property type="entry name" value="MFS general substrate transporter"/>
    <property type="match status" value="1"/>
</dbReference>
<keyword evidence="4 6" id="KW-1133">Transmembrane helix</keyword>
<feature type="transmembrane region" description="Helical" evidence="6">
    <location>
        <begin position="54"/>
        <end position="78"/>
    </location>
</feature>
<feature type="transmembrane region" description="Helical" evidence="6">
    <location>
        <begin position="371"/>
        <end position="390"/>
    </location>
</feature>
<evidence type="ECO:0000313" key="8">
    <source>
        <dbReference type="EMBL" id="MFB5189813.1"/>
    </source>
</evidence>
<evidence type="ECO:0000256" key="6">
    <source>
        <dbReference type="SAM" id="Phobius"/>
    </source>
</evidence>
<dbReference type="PROSITE" id="PS50850">
    <property type="entry name" value="MFS"/>
    <property type="match status" value="1"/>
</dbReference>
<feature type="transmembrane region" description="Helical" evidence="6">
    <location>
        <begin position="20"/>
        <end position="42"/>
    </location>
</feature>
<feature type="transmembrane region" description="Helical" evidence="6">
    <location>
        <begin position="139"/>
        <end position="164"/>
    </location>
</feature>
<protein>
    <submittedName>
        <fullName evidence="8">MFS transporter</fullName>
    </submittedName>
</protein>
<feature type="transmembrane region" description="Helical" evidence="6">
    <location>
        <begin position="281"/>
        <end position="299"/>
    </location>
</feature>
<evidence type="ECO:0000259" key="7">
    <source>
        <dbReference type="PROSITE" id="PS50850"/>
    </source>
</evidence>
<evidence type="ECO:0000256" key="3">
    <source>
        <dbReference type="ARBA" id="ARBA00022692"/>
    </source>
</evidence>
<feature type="transmembrane region" description="Helical" evidence="6">
    <location>
        <begin position="249"/>
        <end position="272"/>
    </location>
</feature>
<accession>A0ABV5AC97</accession>
<keyword evidence="2" id="KW-0813">Transport</keyword>
<comment type="caution">
    <text evidence="8">The sequence shown here is derived from an EMBL/GenBank/DDBJ whole genome shotgun (WGS) entry which is preliminary data.</text>
</comment>
<name>A0ABV5AC97_9BACL</name>
<dbReference type="Pfam" id="PF07690">
    <property type="entry name" value="MFS_1"/>
    <property type="match status" value="1"/>
</dbReference>
<dbReference type="PANTHER" id="PTHR23523">
    <property type="match status" value="1"/>
</dbReference>
<feature type="transmembrane region" description="Helical" evidence="6">
    <location>
        <begin position="176"/>
        <end position="194"/>
    </location>
</feature>
<feature type="transmembrane region" description="Helical" evidence="6">
    <location>
        <begin position="85"/>
        <end position="103"/>
    </location>
</feature>
<dbReference type="InterPro" id="IPR020846">
    <property type="entry name" value="MFS_dom"/>
</dbReference>
<dbReference type="CDD" id="cd17339">
    <property type="entry name" value="MFS_NIMT_CynX_like"/>
    <property type="match status" value="1"/>
</dbReference>